<accession>A0ACC2ELL1</accession>
<evidence type="ECO:0000313" key="2">
    <source>
        <dbReference type="Proteomes" id="UP001162992"/>
    </source>
</evidence>
<keyword evidence="2" id="KW-1185">Reference proteome</keyword>
<protein>
    <submittedName>
        <fullName evidence="1">Uncharacterized protein</fullName>
    </submittedName>
</protein>
<sequence>MSSPGDFYNSLPPVIKAYGTACVLTTLGYHLGIINPALLYFDTTLVLRHFQIWRVFTNFFFLGKFSINFGIRLLMLARYGVQLEKNAFDMRTADFLWMLILSILTMLGLAFLIPVFQFAFMGPTLVFMLLYLWSREFSNSKVNISGLVTLQAFYLPWAMLLLNTMFGSPPLPDLMGIAVGHLYYFVAVLHPGSRTSSLFKPPLWVHKLVAKWNKAGPQRHSPVQPAQQSGRAFSGRSYRLNQD</sequence>
<name>A0ACC2ELL1_DIPCM</name>
<dbReference type="Proteomes" id="UP001162992">
    <property type="component" value="Chromosome 2"/>
</dbReference>
<evidence type="ECO:0000313" key="1">
    <source>
        <dbReference type="EMBL" id="KAJ7567448.1"/>
    </source>
</evidence>
<comment type="caution">
    <text evidence="1">The sequence shown here is derived from an EMBL/GenBank/DDBJ whole genome shotgun (WGS) entry which is preliminary data.</text>
</comment>
<gene>
    <name evidence="1" type="ORF">O6H91_02G147900</name>
</gene>
<organism evidence="1 2">
    <name type="scientific">Diphasiastrum complanatum</name>
    <name type="common">Issler's clubmoss</name>
    <name type="synonym">Lycopodium complanatum</name>
    <dbReference type="NCBI Taxonomy" id="34168"/>
    <lineage>
        <taxon>Eukaryota</taxon>
        <taxon>Viridiplantae</taxon>
        <taxon>Streptophyta</taxon>
        <taxon>Embryophyta</taxon>
        <taxon>Tracheophyta</taxon>
        <taxon>Lycopodiopsida</taxon>
        <taxon>Lycopodiales</taxon>
        <taxon>Lycopodiaceae</taxon>
        <taxon>Lycopodioideae</taxon>
        <taxon>Diphasiastrum</taxon>
    </lineage>
</organism>
<dbReference type="EMBL" id="CM055093">
    <property type="protein sequence ID" value="KAJ7567448.1"/>
    <property type="molecule type" value="Genomic_DNA"/>
</dbReference>
<proteinExistence type="predicted"/>
<reference evidence="2" key="1">
    <citation type="journal article" date="2024" name="Proc. Natl. Acad. Sci. U.S.A.">
        <title>Extraordinary preservation of gene collinearity over three hundred million years revealed in homosporous lycophytes.</title>
        <authorList>
            <person name="Li C."/>
            <person name="Wickell D."/>
            <person name="Kuo L.Y."/>
            <person name="Chen X."/>
            <person name="Nie B."/>
            <person name="Liao X."/>
            <person name="Peng D."/>
            <person name="Ji J."/>
            <person name="Jenkins J."/>
            <person name="Williams M."/>
            <person name="Shu S."/>
            <person name="Plott C."/>
            <person name="Barry K."/>
            <person name="Rajasekar S."/>
            <person name="Grimwood J."/>
            <person name="Han X."/>
            <person name="Sun S."/>
            <person name="Hou Z."/>
            <person name="He W."/>
            <person name="Dai G."/>
            <person name="Sun C."/>
            <person name="Schmutz J."/>
            <person name="Leebens-Mack J.H."/>
            <person name="Li F.W."/>
            <person name="Wang L."/>
        </authorList>
    </citation>
    <scope>NUCLEOTIDE SEQUENCE [LARGE SCALE GENOMIC DNA]</scope>
    <source>
        <strain evidence="2">cv. PW_Plant_1</strain>
    </source>
</reference>